<gene>
    <name evidence="7" type="ORF">E6O51_17215</name>
</gene>
<organism evidence="7 8">
    <name type="scientific">Pseudothauera rhizosphaerae</name>
    <dbReference type="NCBI Taxonomy" id="2565932"/>
    <lineage>
        <taxon>Bacteria</taxon>
        <taxon>Pseudomonadati</taxon>
        <taxon>Pseudomonadota</taxon>
        <taxon>Betaproteobacteria</taxon>
        <taxon>Rhodocyclales</taxon>
        <taxon>Zoogloeaceae</taxon>
        <taxon>Pseudothauera</taxon>
    </lineage>
</organism>
<evidence type="ECO:0000256" key="5">
    <source>
        <dbReference type="ARBA" id="ARBA00023211"/>
    </source>
</evidence>
<reference evidence="7 8" key="1">
    <citation type="submission" date="2019-04" db="EMBL/GenBank/DDBJ databases">
        <title>Azoarcus rhizosphaerae sp. nov. isolated from rhizosphere of Ficus religiosa.</title>
        <authorList>
            <person name="Lin S.-Y."/>
            <person name="Hameed A."/>
            <person name="Hsu Y.-H."/>
            <person name="Young C.-C."/>
        </authorList>
    </citation>
    <scope>NUCLEOTIDE SEQUENCE [LARGE SCALE GENOMIC DNA]</scope>
    <source>
        <strain evidence="7 8">CC-YHH848</strain>
    </source>
</reference>
<keyword evidence="3" id="KW-0479">Metal-binding</keyword>
<proteinExistence type="predicted"/>
<dbReference type="GO" id="GO:0008758">
    <property type="term" value="F:UDP-2,3-diacylglucosamine hydrolase activity"/>
    <property type="evidence" value="ECO:0007669"/>
    <property type="project" value="TreeGrafter"/>
</dbReference>
<protein>
    <submittedName>
        <fullName evidence="7">UDP-2,3-diacylglucosamine diphosphatase</fullName>
    </submittedName>
</protein>
<evidence type="ECO:0000313" key="7">
    <source>
        <dbReference type="EMBL" id="THF58080.1"/>
    </source>
</evidence>
<evidence type="ECO:0000256" key="3">
    <source>
        <dbReference type="ARBA" id="ARBA00022723"/>
    </source>
</evidence>
<sequence length="306" mass="34547">MKSAEHPEPLKVRSIFMSDIHLGTRGCQADRLLDFLRHHESDNLFLIGDIVDFWAMSRGIHWTPAQNTVVQKILRAARKGTQVIFVPGNHDEALREYVGITFGDIRLEHDYIHRTADGRRYLLLHGDEYDQVTRYHRWVAVIGDVAYNVLVRINGWLSRARRRLGISGYWSLAGYAKRKVKTAVSFIFDFEDSVIHGARERGVDGVICGHIHWASMREVDGLTYVNCGDWVDSCTAIVEHLDGRLELIEWRGHRSDALRAGRPAAPPTEIPELAENALAAIPDSPTLSAAIPQFLLRRPDAGNSGR</sequence>
<dbReference type="Proteomes" id="UP000307956">
    <property type="component" value="Unassembled WGS sequence"/>
</dbReference>
<dbReference type="OrthoDB" id="9802481at2"/>
<feature type="domain" description="Calcineurin-like phosphoesterase" evidence="6">
    <location>
        <begin position="15"/>
        <end position="213"/>
    </location>
</feature>
<dbReference type="AlphaFoldDB" id="A0A4V3WA71"/>
<keyword evidence="8" id="KW-1185">Reference proteome</keyword>
<dbReference type="SUPFAM" id="SSF56300">
    <property type="entry name" value="Metallo-dependent phosphatases"/>
    <property type="match status" value="1"/>
</dbReference>
<dbReference type="InterPro" id="IPR029052">
    <property type="entry name" value="Metallo-depent_PP-like"/>
</dbReference>
<dbReference type="InterPro" id="IPR004843">
    <property type="entry name" value="Calcineurin-like_PHP"/>
</dbReference>
<evidence type="ECO:0000256" key="1">
    <source>
        <dbReference type="ARBA" id="ARBA00022475"/>
    </source>
</evidence>
<keyword evidence="4" id="KW-0472">Membrane</keyword>
<dbReference type="GO" id="GO:0016020">
    <property type="term" value="C:membrane"/>
    <property type="evidence" value="ECO:0007669"/>
    <property type="project" value="GOC"/>
</dbReference>
<name>A0A4V3WA71_9RHOO</name>
<evidence type="ECO:0000259" key="6">
    <source>
        <dbReference type="Pfam" id="PF00149"/>
    </source>
</evidence>
<comment type="caution">
    <text evidence="7">The sequence shown here is derived from an EMBL/GenBank/DDBJ whole genome shotgun (WGS) entry which is preliminary data.</text>
</comment>
<dbReference type="PANTHER" id="PTHR34990:SF2">
    <property type="entry name" value="BLL8164 PROTEIN"/>
    <property type="match status" value="1"/>
</dbReference>
<dbReference type="Gene3D" id="3.60.21.10">
    <property type="match status" value="1"/>
</dbReference>
<dbReference type="GO" id="GO:0046872">
    <property type="term" value="F:metal ion binding"/>
    <property type="evidence" value="ECO:0007669"/>
    <property type="project" value="UniProtKB-KW"/>
</dbReference>
<dbReference type="GO" id="GO:0009245">
    <property type="term" value="P:lipid A biosynthetic process"/>
    <property type="evidence" value="ECO:0007669"/>
    <property type="project" value="TreeGrafter"/>
</dbReference>
<dbReference type="RefSeq" id="WP_136386247.1">
    <property type="nucleotide sequence ID" value="NZ_SSOD01000016.1"/>
</dbReference>
<dbReference type="PANTHER" id="PTHR34990">
    <property type="entry name" value="UDP-2,3-DIACYLGLUCOSAMINE HYDROLASE-RELATED"/>
    <property type="match status" value="1"/>
</dbReference>
<keyword evidence="1" id="KW-1003">Cell membrane</keyword>
<keyword evidence="5" id="KW-0464">Manganese</keyword>
<evidence type="ECO:0000256" key="4">
    <source>
        <dbReference type="ARBA" id="ARBA00023136"/>
    </source>
</evidence>
<dbReference type="InterPro" id="IPR043461">
    <property type="entry name" value="LpxH-like"/>
</dbReference>
<keyword evidence="2" id="KW-0997">Cell inner membrane</keyword>
<accession>A0A4V3WA71</accession>
<dbReference type="EMBL" id="SSOD01000016">
    <property type="protein sequence ID" value="THF58080.1"/>
    <property type="molecule type" value="Genomic_DNA"/>
</dbReference>
<evidence type="ECO:0000313" key="8">
    <source>
        <dbReference type="Proteomes" id="UP000307956"/>
    </source>
</evidence>
<dbReference type="CDD" id="cd07398">
    <property type="entry name" value="MPP_YbbF-LpxH"/>
    <property type="match status" value="1"/>
</dbReference>
<dbReference type="Pfam" id="PF00149">
    <property type="entry name" value="Metallophos"/>
    <property type="match status" value="1"/>
</dbReference>
<evidence type="ECO:0000256" key="2">
    <source>
        <dbReference type="ARBA" id="ARBA00022519"/>
    </source>
</evidence>